<dbReference type="OrthoDB" id="3649008at2759"/>
<feature type="compositionally biased region" description="Polar residues" evidence="1">
    <location>
        <begin position="495"/>
        <end position="514"/>
    </location>
</feature>
<gene>
    <name evidence="2" type="ORF">CKM354_000029000</name>
</gene>
<feature type="compositionally biased region" description="Polar residues" evidence="1">
    <location>
        <begin position="409"/>
        <end position="418"/>
    </location>
</feature>
<reference evidence="2 3" key="1">
    <citation type="submission" date="2021-01" db="EMBL/GenBank/DDBJ databases">
        <title>Cercospora kikuchii MAFF 305040 whole genome shotgun sequence.</title>
        <authorList>
            <person name="Kashiwa T."/>
            <person name="Suzuki T."/>
        </authorList>
    </citation>
    <scope>NUCLEOTIDE SEQUENCE [LARGE SCALE GENOMIC DNA]</scope>
    <source>
        <strain evidence="2 3">MAFF 305040</strain>
    </source>
</reference>
<dbReference type="RefSeq" id="XP_044651310.1">
    <property type="nucleotide sequence ID" value="XM_044795375.1"/>
</dbReference>
<comment type="caution">
    <text evidence="2">The sequence shown here is derived from an EMBL/GenBank/DDBJ whole genome shotgun (WGS) entry which is preliminary data.</text>
</comment>
<dbReference type="Proteomes" id="UP000825890">
    <property type="component" value="Unassembled WGS sequence"/>
</dbReference>
<feature type="compositionally biased region" description="Basic and acidic residues" evidence="1">
    <location>
        <begin position="447"/>
        <end position="477"/>
    </location>
</feature>
<feature type="compositionally biased region" description="Polar residues" evidence="1">
    <location>
        <begin position="391"/>
        <end position="401"/>
    </location>
</feature>
<keyword evidence="3" id="KW-1185">Reference proteome</keyword>
<feature type="compositionally biased region" description="Acidic residues" evidence="1">
    <location>
        <begin position="582"/>
        <end position="595"/>
    </location>
</feature>
<evidence type="ECO:0000313" key="2">
    <source>
        <dbReference type="EMBL" id="GIZ36823.1"/>
    </source>
</evidence>
<evidence type="ECO:0000313" key="3">
    <source>
        <dbReference type="Proteomes" id="UP000825890"/>
    </source>
</evidence>
<feature type="compositionally biased region" description="Basic and acidic residues" evidence="1">
    <location>
        <begin position="541"/>
        <end position="554"/>
    </location>
</feature>
<feature type="region of interest" description="Disordered" evidence="1">
    <location>
        <begin position="153"/>
        <end position="277"/>
    </location>
</feature>
<dbReference type="EMBL" id="BOLY01000001">
    <property type="protein sequence ID" value="GIZ36823.1"/>
    <property type="molecule type" value="Genomic_DNA"/>
</dbReference>
<sequence length="595" mass="66026">MAQRQRGLPPGYQTCTAINFTRRKLCVGHRLQDFVPVWFMPRFDDGGAIKQDDDGTVAPNFFKVATRGRASREPMPSEIHWLPYYDPAYYDARDKRDKYKKQMQFLGDAWKYLSENDPDAVAELEEEMDQPDYRKWQIWFDAAKVYKQGKLRERRRRRVNRTQMARESDIPMDDADINSDSSAGEDSGYEEEEDERPVRATQKRPRGVDADMPPPPLGGDTPGHRSGGNESNGPARKRAKLKPRAKKGKDAVGRDDQDGDQHLASGGLPAGGDYFANTGRDYVMDGVEESSIALSEHSNNRSWMPQFHPTATGVEYDYDDQNNIFDPSTPEPPASRANSRAGSTTGPLFVSRHGTMSQSGHGSRPPSRRTGATATPIPDLSNGLTGYGALFNTQESASRSSSGHRNRPNSHVQSPTARSQREGSVMSNVDRNNGGMNDDDAMARAVKASEEHEKLMRQVRERLKRQEVQHAENHDLSVDIDQAEAAPDIEREAEQQPQNQETTVDSSQPETAQQAEHDAEQQVQNQDPTVGGGQLEAAQQVEREADQPQPHEDPPGGEGQAEAARPEMQDHPTAPNEPDAAASDESDVEDLTGDD</sequence>
<dbReference type="AlphaFoldDB" id="A0A9P3CDN0"/>
<feature type="compositionally biased region" description="Basic and acidic residues" evidence="1">
    <location>
        <begin position="248"/>
        <end position="261"/>
    </location>
</feature>
<organism evidence="2 3">
    <name type="scientific">Cercospora kikuchii</name>
    <dbReference type="NCBI Taxonomy" id="84275"/>
    <lineage>
        <taxon>Eukaryota</taxon>
        <taxon>Fungi</taxon>
        <taxon>Dikarya</taxon>
        <taxon>Ascomycota</taxon>
        <taxon>Pezizomycotina</taxon>
        <taxon>Dothideomycetes</taxon>
        <taxon>Dothideomycetidae</taxon>
        <taxon>Mycosphaerellales</taxon>
        <taxon>Mycosphaerellaceae</taxon>
        <taxon>Cercospora</taxon>
    </lineage>
</organism>
<protein>
    <submittedName>
        <fullName evidence="2">Uncharacterized protein</fullName>
    </submittedName>
</protein>
<evidence type="ECO:0000256" key="1">
    <source>
        <dbReference type="SAM" id="MobiDB-lite"/>
    </source>
</evidence>
<feature type="compositionally biased region" description="Polar residues" evidence="1">
    <location>
        <begin position="425"/>
        <end position="435"/>
    </location>
</feature>
<feature type="region of interest" description="Disordered" evidence="1">
    <location>
        <begin position="312"/>
        <end position="595"/>
    </location>
</feature>
<accession>A0A9P3CDN0</accession>
<dbReference type="GeneID" id="68285865"/>
<proteinExistence type="predicted"/>
<feature type="compositionally biased region" description="Basic residues" evidence="1">
    <location>
        <begin position="235"/>
        <end position="247"/>
    </location>
</feature>
<feature type="compositionally biased region" description="Polar residues" evidence="1">
    <location>
        <begin position="336"/>
        <end position="346"/>
    </location>
</feature>
<name>A0A9P3CDN0_9PEZI</name>